<protein>
    <submittedName>
        <fullName evidence="4">NADH dehydrogenase [ubiquinone] 1 alpha subcomplex assembly factor</fullName>
    </submittedName>
</protein>
<dbReference type="InterPro" id="IPR029055">
    <property type="entry name" value="Ntn_hydrolases_N"/>
</dbReference>
<dbReference type="PANTHER" id="PTHR10188:SF8">
    <property type="entry name" value="THREONINE ASPARTASE 1"/>
    <property type="match status" value="1"/>
</dbReference>
<dbReference type="Proteomes" id="UP000728185">
    <property type="component" value="Unassembled WGS sequence"/>
</dbReference>
<dbReference type="GO" id="GO:0004298">
    <property type="term" value="F:threonine-type endopeptidase activity"/>
    <property type="evidence" value="ECO:0007669"/>
    <property type="project" value="InterPro"/>
</dbReference>
<dbReference type="Pfam" id="PF01112">
    <property type="entry name" value="Asparaginase_2"/>
    <property type="match status" value="1"/>
</dbReference>
<dbReference type="OrthoDB" id="77601at2759"/>
<sequence length="379" mass="40959">MNCNPCVVVHAGAGYHSKSNESAYNKLCQEACKVAASVLLDNGKGAVNAASAAVAYLENSSLTNAGFGSNLTYDGLVECDAGMMCGSSLRFAGVGAVSHIQNPIYAAELLLEEQLRGSHTTLGRIQPCVMFGSGARRWALEKDPSRFPESDLISEKSLSDWIKYREWLMDSEAQKPKDGEPQICNVPKKRSRKIGEQSKLDTVGAVCLDNSGNIAAAVSSGGVALKHEGRIGQACVYGCGCWAEQDDHGSAVGVVTSGTGEQLIRTQLAQRTAEQILANRSNPLPDVLETVINDKFLGSRLLAQDEYRYAGFAGIYSVSTESSRNVEIFFGHTTRSMSIAYFIPRTMSAPLTTMSRKSCDRPHRLEVFSRSLNLRIVQT</sequence>
<accession>A0A8E0VHN2</accession>
<evidence type="ECO:0000256" key="1">
    <source>
        <dbReference type="ARBA" id="ARBA00010872"/>
    </source>
</evidence>
<comment type="similarity">
    <text evidence="1">Belongs to the Ntn-hydrolase family.</text>
</comment>
<dbReference type="AlphaFoldDB" id="A0A8E0VHN2"/>
<dbReference type="Gene3D" id="3.60.20.30">
    <property type="entry name" value="(Glycosyl)asparaginase"/>
    <property type="match status" value="1"/>
</dbReference>
<evidence type="ECO:0000256" key="2">
    <source>
        <dbReference type="PIRSR" id="PIRSR600246-1"/>
    </source>
</evidence>
<name>A0A8E0VHN2_9TREM</name>
<evidence type="ECO:0000313" key="4">
    <source>
        <dbReference type="EMBL" id="KAA0186350.1"/>
    </source>
</evidence>
<dbReference type="InterPro" id="IPR000246">
    <property type="entry name" value="Peptidase_T2"/>
</dbReference>
<dbReference type="EMBL" id="LUCM01009812">
    <property type="protein sequence ID" value="KAA0186350.1"/>
    <property type="molecule type" value="Genomic_DNA"/>
</dbReference>
<feature type="site" description="Cleavage; by autolysis" evidence="3">
    <location>
        <begin position="201"/>
        <end position="202"/>
    </location>
</feature>
<organism evidence="4 5">
    <name type="scientific">Fasciolopsis buskii</name>
    <dbReference type="NCBI Taxonomy" id="27845"/>
    <lineage>
        <taxon>Eukaryota</taxon>
        <taxon>Metazoa</taxon>
        <taxon>Spiralia</taxon>
        <taxon>Lophotrochozoa</taxon>
        <taxon>Platyhelminthes</taxon>
        <taxon>Trematoda</taxon>
        <taxon>Digenea</taxon>
        <taxon>Plagiorchiida</taxon>
        <taxon>Echinostomata</taxon>
        <taxon>Echinostomatoidea</taxon>
        <taxon>Fasciolidae</taxon>
        <taxon>Fasciolopsis</taxon>
    </lineage>
</organism>
<keyword evidence="5" id="KW-1185">Reference proteome</keyword>
<reference evidence="4" key="1">
    <citation type="submission" date="2019-05" db="EMBL/GenBank/DDBJ databases">
        <title>Annotation for the trematode Fasciolopsis buski.</title>
        <authorList>
            <person name="Choi Y.-J."/>
        </authorList>
    </citation>
    <scope>NUCLEOTIDE SEQUENCE</scope>
    <source>
        <strain evidence="4">HT</strain>
        <tissue evidence="4">Whole worm</tissue>
    </source>
</reference>
<feature type="active site" description="Nucleophile" evidence="2">
    <location>
        <position position="202"/>
    </location>
</feature>
<dbReference type="GO" id="GO:0051604">
    <property type="term" value="P:protein maturation"/>
    <property type="evidence" value="ECO:0007669"/>
    <property type="project" value="TreeGrafter"/>
</dbReference>
<dbReference type="GO" id="GO:0005737">
    <property type="term" value="C:cytoplasm"/>
    <property type="evidence" value="ECO:0007669"/>
    <property type="project" value="TreeGrafter"/>
</dbReference>
<dbReference type="CDD" id="cd04514">
    <property type="entry name" value="Taspase1_like"/>
    <property type="match status" value="1"/>
</dbReference>
<evidence type="ECO:0000313" key="5">
    <source>
        <dbReference type="Proteomes" id="UP000728185"/>
    </source>
</evidence>
<gene>
    <name evidence="4" type="ORF">FBUS_11702</name>
</gene>
<dbReference type="SUPFAM" id="SSF56235">
    <property type="entry name" value="N-terminal nucleophile aminohydrolases (Ntn hydrolases)"/>
    <property type="match status" value="1"/>
</dbReference>
<comment type="caution">
    <text evidence="4">The sequence shown here is derived from an EMBL/GenBank/DDBJ whole genome shotgun (WGS) entry which is preliminary data.</text>
</comment>
<proteinExistence type="inferred from homology"/>
<dbReference type="InterPro" id="IPR037464">
    <property type="entry name" value="Taspase1"/>
</dbReference>
<evidence type="ECO:0000256" key="3">
    <source>
        <dbReference type="PIRSR" id="PIRSR600246-3"/>
    </source>
</evidence>
<dbReference type="PANTHER" id="PTHR10188">
    <property type="entry name" value="L-ASPARAGINASE"/>
    <property type="match status" value="1"/>
</dbReference>